<dbReference type="RefSeq" id="WP_322185890.1">
    <property type="nucleotide sequence ID" value="NZ_JAXLPB010000001.1"/>
</dbReference>
<feature type="region of interest" description="Disordered" evidence="1">
    <location>
        <begin position="363"/>
        <end position="391"/>
    </location>
</feature>
<protein>
    <submittedName>
        <fullName evidence="3">Alpha/beta hydrolase</fullName>
    </submittedName>
</protein>
<dbReference type="PANTHER" id="PTHR11614">
    <property type="entry name" value="PHOSPHOLIPASE-RELATED"/>
    <property type="match status" value="1"/>
</dbReference>
<evidence type="ECO:0000313" key="4">
    <source>
        <dbReference type="Proteomes" id="UP001294412"/>
    </source>
</evidence>
<dbReference type="Proteomes" id="UP001294412">
    <property type="component" value="Unassembled WGS sequence"/>
</dbReference>
<accession>A0ABU5I001</accession>
<dbReference type="EMBL" id="JAXLPB010000001">
    <property type="protein sequence ID" value="MDY8108447.1"/>
    <property type="molecule type" value="Genomic_DNA"/>
</dbReference>
<dbReference type="InterPro" id="IPR051044">
    <property type="entry name" value="MAG_DAG_Lipase"/>
</dbReference>
<proteinExistence type="predicted"/>
<name>A0ABU5I001_9HYPH</name>
<feature type="compositionally biased region" description="Basic and acidic residues" evidence="1">
    <location>
        <begin position="370"/>
        <end position="382"/>
    </location>
</feature>
<organism evidence="3 4">
    <name type="scientific">Fulvimarina uroteuthidis</name>
    <dbReference type="NCBI Taxonomy" id="3098149"/>
    <lineage>
        <taxon>Bacteria</taxon>
        <taxon>Pseudomonadati</taxon>
        <taxon>Pseudomonadota</taxon>
        <taxon>Alphaproteobacteria</taxon>
        <taxon>Hyphomicrobiales</taxon>
        <taxon>Aurantimonadaceae</taxon>
        <taxon>Fulvimarina</taxon>
    </lineage>
</organism>
<evidence type="ECO:0000256" key="1">
    <source>
        <dbReference type="SAM" id="MobiDB-lite"/>
    </source>
</evidence>
<dbReference type="InterPro" id="IPR029058">
    <property type="entry name" value="AB_hydrolase_fold"/>
</dbReference>
<gene>
    <name evidence="3" type="ORF">U0C82_04680</name>
</gene>
<evidence type="ECO:0000259" key="2">
    <source>
        <dbReference type="Pfam" id="PF12146"/>
    </source>
</evidence>
<feature type="domain" description="Serine aminopeptidase S33" evidence="2">
    <location>
        <begin position="45"/>
        <end position="313"/>
    </location>
</feature>
<keyword evidence="3" id="KW-0378">Hydrolase</keyword>
<dbReference type="SUPFAM" id="SSF53474">
    <property type="entry name" value="alpha/beta-Hydrolases"/>
    <property type="match status" value="1"/>
</dbReference>
<feature type="region of interest" description="Disordered" evidence="1">
    <location>
        <begin position="86"/>
        <end position="107"/>
    </location>
</feature>
<dbReference type="Gene3D" id="3.40.50.1820">
    <property type="entry name" value="alpha/beta hydrolase"/>
    <property type="match status" value="1"/>
</dbReference>
<dbReference type="InterPro" id="IPR022742">
    <property type="entry name" value="Hydrolase_4"/>
</dbReference>
<sequence length="391" mass="42229">MSDHPTPDAFVEIAGNPPPPNLVAKLVTTPDGVELRCAVSAPDGPVRGTILMLQGRNETIEKYFETIGDLNARGYMVATFDWRGQGASAARSPKKREKHRPAPATGRRLGHVRGMRAYRTDLECVVKTLLLPDCRPPFAVLAHSMGGLVALAAAAELSSRVERMVLSAPLVALPESRVPASLVRFVAWGARLVGLGRVPVRRGALPGALGTPADNPLTSDPRRFERNQRLATRYPGLFQSAPTFGWLASMTSAMKRFERSTVIARHSIPTLFICAGGDRVVSTRAAERLAWRMRSGSSLTLPDARHELLQEKDRYREPFLDALETFFGPAMGEVTAETGIDQAPKAPTQDGIAPGMIAPAGLPTATFGADKARQPVDRRDVGSETGTVRTE</sequence>
<reference evidence="3 4" key="1">
    <citation type="submission" date="2023-12" db="EMBL/GenBank/DDBJ databases">
        <title>Description of Novel Strain Fulvimarina sp. 2208YS6-2-32 isolated from Uroteuthis (Photololigo) edulis.</title>
        <authorList>
            <person name="Park J.-S."/>
        </authorList>
    </citation>
    <scope>NUCLEOTIDE SEQUENCE [LARGE SCALE GENOMIC DNA]</scope>
    <source>
        <strain evidence="3 4">2208YS6-2-32</strain>
    </source>
</reference>
<dbReference type="GO" id="GO:0016787">
    <property type="term" value="F:hydrolase activity"/>
    <property type="evidence" value="ECO:0007669"/>
    <property type="project" value="UniProtKB-KW"/>
</dbReference>
<comment type="caution">
    <text evidence="3">The sequence shown here is derived from an EMBL/GenBank/DDBJ whole genome shotgun (WGS) entry which is preliminary data.</text>
</comment>
<feature type="compositionally biased region" description="Basic residues" evidence="1">
    <location>
        <begin position="92"/>
        <end position="101"/>
    </location>
</feature>
<evidence type="ECO:0000313" key="3">
    <source>
        <dbReference type="EMBL" id="MDY8108447.1"/>
    </source>
</evidence>
<dbReference type="Pfam" id="PF12146">
    <property type="entry name" value="Hydrolase_4"/>
    <property type="match status" value="1"/>
</dbReference>
<keyword evidence="4" id="KW-1185">Reference proteome</keyword>